<dbReference type="InterPro" id="IPR003593">
    <property type="entry name" value="AAA+_ATPase"/>
</dbReference>
<sequence>MMIAEAVLGATNLSKSFNLTAALRGATLSISEGEIAAIVGPSGSGKSTLMHCLAGILTPDSGEVLFRGRRVDDLSETKRTQLRRDQYGFVFQYSQLVEELTARENIALPLVLRGKSRRRALMEADRWLQRLGIDSCSERRPSQLSGGQGQRVAVARAMISRPAVVFADEPTGSLDTAAGELVLSLLIESARRHKAAILLVTHDQTVAARADRVINVQDGIVEDRVMGRPL</sequence>
<gene>
    <name evidence="5" type="ORF">TEK04_21030</name>
</gene>
<comment type="caution">
    <text evidence="5">The sequence shown here is derived from an EMBL/GenBank/DDBJ whole genome shotgun (WGS) entry which is preliminary data.</text>
</comment>
<dbReference type="SMART" id="SM00382">
    <property type="entry name" value="AAA"/>
    <property type="match status" value="1"/>
</dbReference>
<feature type="domain" description="ABC transporter" evidence="4">
    <location>
        <begin position="8"/>
        <end position="229"/>
    </location>
</feature>
<keyword evidence="6" id="KW-1185">Reference proteome</keyword>
<dbReference type="PROSITE" id="PS50893">
    <property type="entry name" value="ABC_TRANSPORTER_2"/>
    <property type="match status" value="1"/>
</dbReference>
<dbReference type="Gene3D" id="3.40.50.300">
    <property type="entry name" value="P-loop containing nucleotide triphosphate hydrolases"/>
    <property type="match status" value="1"/>
</dbReference>
<evidence type="ECO:0000259" key="4">
    <source>
        <dbReference type="PROSITE" id="PS50893"/>
    </source>
</evidence>
<name>A0ABU8E0F7_9ACTN</name>
<keyword evidence="1" id="KW-0813">Transport</keyword>
<dbReference type="CDD" id="cd03255">
    <property type="entry name" value="ABC_MJ0796_LolCDE_FtsE"/>
    <property type="match status" value="1"/>
</dbReference>
<dbReference type="InterPro" id="IPR017911">
    <property type="entry name" value="MacB-like_ATP-bd"/>
</dbReference>
<keyword evidence="2" id="KW-0547">Nucleotide-binding</keyword>
<dbReference type="InterPro" id="IPR003439">
    <property type="entry name" value="ABC_transporter-like_ATP-bd"/>
</dbReference>
<dbReference type="EMBL" id="JBAPLU010000042">
    <property type="protein sequence ID" value="MEI4274216.1"/>
    <property type="molecule type" value="Genomic_DNA"/>
</dbReference>
<dbReference type="GO" id="GO:0005524">
    <property type="term" value="F:ATP binding"/>
    <property type="evidence" value="ECO:0007669"/>
    <property type="project" value="UniProtKB-KW"/>
</dbReference>
<evidence type="ECO:0000313" key="5">
    <source>
        <dbReference type="EMBL" id="MEI4274216.1"/>
    </source>
</evidence>
<dbReference type="InterPro" id="IPR015854">
    <property type="entry name" value="ABC_transpr_LolD-like"/>
</dbReference>
<protein>
    <submittedName>
        <fullName evidence="5">ABC transporter ATP-binding protein</fullName>
    </submittedName>
</protein>
<proteinExistence type="predicted"/>
<dbReference type="PANTHER" id="PTHR24220:SF685">
    <property type="entry name" value="ABC TRANSPORTER RELATED"/>
    <property type="match status" value="1"/>
</dbReference>
<organism evidence="5 6">
    <name type="scientific">Klenkia sesuvii</name>
    <dbReference type="NCBI Taxonomy" id="3103137"/>
    <lineage>
        <taxon>Bacteria</taxon>
        <taxon>Bacillati</taxon>
        <taxon>Actinomycetota</taxon>
        <taxon>Actinomycetes</taxon>
        <taxon>Geodermatophilales</taxon>
        <taxon>Geodermatophilaceae</taxon>
        <taxon>Klenkia</taxon>
    </lineage>
</organism>
<dbReference type="SUPFAM" id="SSF52540">
    <property type="entry name" value="P-loop containing nucleoside triphosphate hydrolases"/>
    <property type="match status" value="1"/>
</dbReference>
<reference evidence="5 6" key="1">
    <citation type="submission" date="2024-03" db="EMBL/GenBank/DDBJ databases">
        <title>Draft genome sequence of Klenkia sp. LSe6-5.</title>
        <authorList>
            <person name="Duangmal K."/>
            <person name="Chantavorakit T."/>
        </authorList>
    </citation>
    <scope>NUCLEOTIDE SEQUENCE [LARGE SCALE GENOMIC DNA]</scope>
    <source>
        <strain evidence="5 6">LSe6-5</strain>
    </source>
</reference>
<dbReference type="InterPro" id="IPR027417">
    <property type="entry name" value="P-loop_NTPase"/>
</dbReference>
<evidence type="ECO:0000256" key="3">
    <source>
        <dbReference type="ARBA" id="ARBA00022840"/>
    </source>
</evidence>
<dbReference type="RefSeq" id="WP_336406331.1">
    <property type="nucleotide sequence ID" value="NZ_JBAPLU010000042.1"/>
</dbReference>
<keyword evidence="3 5" id="KW-0067">ATP-binding</keyword>
<dbReference type="Pfam" id="PF00005">
    <property type="entry name" value="ABC_tran"/>
    <property type="match status" value="1"/>
</dbReference>
<evidence type="ECO:0000256" key="2">
    <source>
        <dbReference type="ARBA" id="ARBA00022741"/>
    </source>
</evidence>
<dbReference type="PANTHER" id="PTHR24220">
    <property type="entry name" value="IMPORT ATP-BINDING PROTEIN"/>
    <property type="match status" value="1"/>
</dbReference>
<evidence type="ECO:0000256" key="1">
    <source>
        <dbReference type="ARBA" id="ARBA00022448"/>
    </source>
</evidence>
<accession>A0ABU8E0F7</accession>
<evidence type="ECO:0000313" key="6">
    <source>
        <dbReference type="Proteomes" id="UP001361570"/>
    </source>
</evidence>
<dbReference type="Proteomes" id="UP001361570">
    <property type="component" value="Unassembled WGS sequence"/>
</dbReference>